<keyword evidence="1" id="KW-0472">Membrane</keyword>
<evidence type="ECO:0000313" key="3">
    <source>
        <dbReference type="Proteomes" id="UP001569963"/>
    </source>
</evidence>
<dbReference type="RefSeq" id="WP_371954508.1">
    <property type="nucleotide sequence ID" value="NZ_JAXCEI010000023.1"/>
</dbReference>
<reference evidence="2 3" key="1">
    <citation type="submission" date="2023-11" db="EMBL/GenBank/DDBJ databases">
        <title>Actinomadura monticuli sp. nov., isolated from volcanic ash.</title>
        <authorList>
            <person name="Lee S.D."/>
            <person name="Yang H."/>
            <person name="Kim I.S."/>
        </authorList>
    </citation>
    <scope>NUCLEOTIDE SEQUENCE [LARGE SCALE GENOMIC DNA]</scope>
    <source>
        <strain evidence="2 3">DLS-62</strain>
    </source>
</reference>
<sequence length="84" mass="9033">MILVYLALICDLAGIALMGGLLVQEYRPRFVETAGHRRPASPAGYSGHPSMGEGLLRLAQAVYSVTDRILDCPCQQAGRCPCGR</sequence>
<evidence type="ECO:0000313" key="2">
    <source>
        <dbReference type="EMBL" id="MFA1544024.1"/>
    </source>
</evidence>
<dbReference type="Proteomes" id="UP001569963">
    <property type="component" value="Unassembled WGS sequence"/>
</dbReference>
<name>A0ABV4QN58_9ACTN</name>
<proteinExistence type="predicted"/>
<feature type="transmembrane region" description="Helical" evidence="1">
    <location>
        <begin position="6"/>
        <end position="23"/>
    </location>
</feature>
<evidence type="ECO:0000256" key="1">
    <source>
        <dbReference type="SAM" id="Phobius"/>
    </source>
</evidence>
<comment type="caution">
    <text evidence="2">The sequence shown here is derived from an EMBL/GenBank/DDBJ whole genome shotgun (WGS) entry which is preliminary data.</text>
</comment>
<gene>
    <name evidence="2" type="ORF">SM611_34275</name>
</gene>
<accession>A0ABV4QN58</accession>
<keyword evidence="1" id="KW-1133">Transmembrane helix</keyword>
<organism evidence="2 3">
    <name type="scientific">Actinomadura monticuli</name>
    <dbReference type="NCBI Taxonomy" id="3097367"/>
    <lineage>
        <taxon>Bacteria</taxon>
        <taxon>Bacillati</taxon>
        <taxon>Actinomycetota</taxon>
        <taxon>Actinomycetes</taxon>
        <taxon>Streptosporangiales</taxon>
        <taxon>Thermomonosporaceae</taxon>
        <taxon>Actinomadura</taxon>
    </lineage>
</organism>
<keyword evidence="3" id="KW-1185">Reference proteome</keyword>
<protein>
    <submittedName>
        <fullName evidence="2">Uncharacterized protein</fullName>
    </submittedName>
</protein>
<dbReference type="EMBL" id="JAXCEI010000023">
    <property type="protein sequence ID" value="MFA1544024.1"/>
    <property type="molecule type" value="Genomic_DNA"/>
</dbReference>
<keyword evidence="1" id="KW-0812">Transmembrane</keyword>